<protein>
    <submittedName>
        <fullName evidence="4">Uncharacterized protein</fullName>
    </submittedName>
</protein>
<keyword evidence="1" id="KW-0547">Nucleotide-binding</keyword>
<evidence type="ECO:0000256" key="1">
    <source>
        <dbReference type="ARBA" id="ARBA00022741"/>
    </source>
</evidence>
<dbReference type="GO" id="GO:0003924">
    <property type="term" value="F:GTPase activity"/>
    <property type="evidence" value="ECO:0007669"/>
    <property type="project" value="InterPro"/>
</dbReference>
<proteinExistence type="predicted"/>
<feature type="region of interest" description="Disordered" evidence="3">
    <location>
        <begin position="347"/>
        <end position="386"/>
    </location>
</feature>
<keyword evidence="2" id="KW-0342">GTP-binding</keyword>
<name>A0A150P3H1_SORCE</name>
<reference evidence="4 5" key="1">
    <citation type="submission" date="2014-02" db="EMBL/GenBank/DDBJ databases">
        <title>The small core and large imbalanced accessory genome model reveals a collaborative survival strategy of Sorangium cellulosum strains in nature.</title>
        <authorList>
            <person name="Han K."/>
            <person name="Peng R."/>
            <person name="Blom J."/>
            <person name="Li Y.-Z."/>
        </authorList>
    </citation>
    <scope>NUCLEOTIDE SEQUENCE [LARGE SCALE GENOMIC DNA]</scope>
    <source>
        <strain evidence="4 5">So0157-18</strain>
    </source>
</reference>
<dbReference type="SUPFAM" id="SSF52540">
    <property type="entry name" value="P-loop containing nucleoside triphosphate hydrolases"/>
    <property type="match status" value="1"/>
</dbReference>
<dbReference type="AlphaFoldDB" id="A0A150P3H1"/>
<comment type="caution">
    <text evidence="4">The sequence shown here is derived from an EMBL/GenBank/DDBJ whole genome shotgun (WGS) entry which is preliminary data.</text>
</comment>
<dbReference type="Pfam" id="PF00025">
    <property type="entry name" value="Arf"/>
    <property type="match status" value="1"/>
</dbReference>
<dbReference type="Proteomes" id="UP000075604">
    <property type="component" value="Unassembled WGS sequence"/>
</dbReference>
<dbReference type="InterPro" id="IPR006689">
    <property type="entry name" value="Small_GTPase_ARF/SAR"/>
</dbReference>
<accession>A0A150P3H1</accession>
<dbReference type="Gene3D" id="3.40.50.300">
    <property type="entry name" value="P-loop containing nucleotide triphosphate hydrolases"/>
    <property type="match status" value="1"/>
</dbReference>
<gene>
    <name evidence="4" type="ORF">BE04_19895</name>
</gene>
<dbReference type="InterPro" id="IPR027417">
    <property type="entry name" value="P-loop_NTPase"/>
</dbReference>
<dbReference type="EMBL" id="JELX01004148">
    <property type="protein sequence ID" value="KYF50227.1"/>
    <property type="molecule type" value="Genomic_DNA"/>
</dbReference>
<evidence type="ECO:0000256" key="2">
    <source>
        <dbReference type="ARBA" id="ARBA00023134"/>
    </source>
</evidence>
<organism evidence="4 5">
    <name type="scientific">Sorangium cellulosum</name>
    <name type="common">Polyangium cellulosum</name>
    <dbReference type="NCBI Taxonomy" id="56"/>
    <lineage>
        <taxon>Bacteria</taxon>
        <taxon>Pseudomonadati</taxon>
        <taxon>Myxococcota</taxon>
        <taxon>Polyangia</taxon>
        <taxon>Polyangiales</taxon>
        <taxon>Polyangiaceae</taxon>
        <taxon>Sorangium</taxon>
    </lineage>
</organism>
<dbReference type="CDD" id="cd00882">
    <property type="entry name" value="Ras_like_GTPase"/>
    <property type="match status" value="1"/>
</dbReference>
<evidence type="ECO:0000313" key="4">
    <source>
        <dbReference type="EMBL" id="KYF50227.1"/>
    </source>
</evidence>
<sequence length="386" mass="42310">MFPVVIILIALVAACVVGVLVLIGVRASKLARELEQAERKIELLHVENGRLGGTLTALNDEHARAESCLEYMDGHIKSLSAELERRPKIVRKTYRILTLGVKATGKTSLTLKWANPLIDLGTLEGTKFERYERTVSHVPQKDVVLEHVFEVHDWGGEHIVEAVQQLIVDEIHGVLIVVDLGGKEAKQFEQSRIQEQLQEFQAQVLKFLFAPKTLTSCKTVVLFINKSDLLAGTPAQVEEQAKKLYAPLLENLSRFSTQVSVRVLVGSASYGHSTHLLFSHFVERILPKSAYDVQLLQRMKSDVSEPRAPAPSERPSPELPPAAPAPEPAAIAEDPVISVAELVAPPPLPRAASTSERVAGLKSTIRLPGSPPKPPAPRGGEERGER</sequence>
<feature type="compositionally biased region" description="Pro residues" evidence="3">
    <location>
        <begin position="308"/>
        <end position="327"/>
    </location>
</feature>
<dbReference type="GO" id="GO:0005525">
    <property type="term" value="F:GTP binding"/>
    <property type="evidence" value="ECO:0007669"/>
    <property type="project" value="UniProtKB-KW"/>
</dbReference>
<feature type="region of interest" description="Disordered" evidence="3">
    <location>
        <begin position="302"/>
        <end position="331"/>
    </location>
</feature>
<evidence type="ECO:0000256" key="3">
    <source>
        <dbReference type="SAM" id="MobiDB-lite"/>
    </source>
</evidence>
<evidence type="ECO:0000313" key="5">
    <source>
        <dbReference type="Proteomes" id="UP000075604"/>
    </source>
</evidence>